<dbReference type="EMBL" id="AYKW01000001">
    <property type="protein sequence ID" value="PIL37543.1"/>
    <property type="molecule type" value="Genomic_DNA"/>
</dbReference>
<dbReference type="InterPro" id="IPR051137">
    <property type="entry name" value="PP4R3-like"/>
</dbReference>
<evidence type="ECO:0000256" key="2">
    <source>
        <dbReference type="ARBA" id="ARBA00023242"/>
    </source>
</evidence>
<reference evidence="6 7" key="1">
    <citation type="journal article" date="2015" name="Sci. Rep.">
        <title>Chromosome-level genome map provides insights into diverse defense mechanisms in the medicinal fungus Ganoderma sinense.</title>
        <authorList>
            <person name="Zhu Y."/>
            <person name="Xu J."/>
            <person name="Sun C."/>
            <person name="Zhou S."/>
            <person name="Xu H."/>
            <person name="Nelson D.R."/>
            <person name="Qian J."/>
            <person name="Song J."/>
            <person name="Luo H."/>
            <person name="Xiang L."/>
            <person name="Li Y."/>
            <person name="Xu Z."/>
            <person name="Ji A."/>
            <person name="Wang L."/>
            <person name="Lu S."/>
            <person name="Hayward A."/>
            <person name="Sun W."/>
            <person name="Li X."/>
            <person name="Schwartz D.C."/>
            <person name="Wang Y."/>
            <person name="Chen S."/>
        </authorList>
    </citation>
    <scope>NUCLEOTIDE SEQUENCE [LARGE SCALE GENOMIC DNA]</scope>
    <source>
        <strain evidence="6 7">ZZ0214-1</strain>
    </source>
</reference>
<feature type="compositionally biased region" description="Gly residues" evidence="3">
    <location>
        <begin position="1040"/>
        <end position="1052"/>
    </location>
</feature>
<evidence type="ECO:0000259" key="5">
    <source>
        <dbReference type="Pfam" id="PF22972"/>
    </source>
</evidence>
<comment type="subcellular location">
    <subcellularLocation>
        <location evidence="1">Nucleus</location>
    </subcellularLocation>
</comment>
<organism evidence="6 7">
    <name type="scientific">Ganoderma sinense ZZ0214-1</name>
    <dbReference type="NCBI Taxonomy" id="1077348"/>
    <lineage>
        <taxon>Eukaryota</taxon>
        <taxon>Fungi</taxon>
        <taxon>Dikarya</taxon>
        <taxon>Basidiomycota</taxon>
        <taxon>Agaricomycotina</taxon>
        <taxon>Agaricomycetes</taxon>
        <taxon>Polyporales</taxon>
        <taxon>Polyporaceae</taxon>
        <taxon>Ganoderma</taxon>
    </lineage>
</organism>
<dbReference type="InterPro" id="IPR006887">
    <property type="entry name" value="P4R3-like_central_dom"/>
</dbReference>
<name>A0A2G8SUZ8_9APHY</name>
<evidence type="ECO:0000256" key="1">
    <source>
        <dbReference type="ARBA" id="ARBA00004123"/>
    </source>
</evidence>
<dbReference type="SUPFAM" id="SSF48371">
    <property type="entry name" value="ARM repeat"/>
    <property type="match status" value="1"/>
</dbReference>
<evidence type="ECO:0000313" key="6">
    <source>
        <dbReference type="EMBL" id="PIL37543.1"/>
    </source>
</evidence>
<dbReference type="GO" id="GO:0005654">
    <property type="term" value="C:nucleoplasm"/>
    <property type="evidence" value="ECO:0007669"/>
    <property type="project" value="TreeGrafter"/>
</dbReference>
<feature type="domain" description="PP4R3 EVH1-like" evidence="5">
    <location>
        <begin position="116"/>
        <end position="212"/>
    </location>
</feature>
<sequence>MSSADAASDPAQTVTPQAASSPSAEQPPPQPDPSEPHDPPRDADLALSSSELGPRVPSDPAEQPHDAAAPPMGEGAPSMLEPEVLGAVGEPGDAEHGAGGVDDSGQWAEDDSHELKRVKVYELIGSRWVDRGTAFCFGDFNEHEALLIARAEEDFNRVILTTTIRATDVYQRQQETLIVWTEPNGVDYALSFQDPEGCAEVWHFIEEVQRHLNTGEDMALTSSPLIGPEGPETSVTTANIIRSGRLPQPQMGIIGEIDTAIKALARTAVVKERVCEYIQNEEYIKALIDVFHQAEDLESLGDLHALFGCMQTILLLNEHSLYEHILDDDVFMGVVGILEYDPEFPNYKANYRDFLRETSRFHQPIPIRDDMIQRKIHHTYRLQFLKDVVLARAIDDSTFNVLNSSIIFNQIDIITHIQNDQAFLREIAGMFMDDDLLALLGLPTKNGEPPKEPAPGAPKDADKMDVDSTDAKAPNGAAQPNGHAEGSGSSTPSSSSNKALSPEEFNRRREVVFLLQQLCMMGKNVQLPARMALFRSLVDRGIVFAVQWGLSLSEVEEEGRQMIATSGEIMMALLDHDLNGVRGHVLKQLGTMEREKQNGKSVKDKETVLMLMCRVLVRSKDLAVQSLVGEALRLLLELVGADGAEGPNIGLKMLQQRAKDDPGIEKFLDYFYKFCIELLFKPFQEVPEVKDVPDPTFALSREKTNLFLWLCDLLSNFTQQHSFRSHFFVLSSNIAPRVATLLRSKDKHLRLAAFRFFRTCLRLKNGNIFKHLIKHDVFQSILALTTRESKRDNLVSSTCLEFFDFMRRENIKELIHHCMTKHGATIRALAESPVVGPRFKDFISRWEMNIEPPPMERIEKPLGTPSRGWGQGKLLDTAEEDYFNGDDEDDEHLLPIISTPPRGMLTGKRKRPMRPTGIPVRAPPKPAPFNGIPRTPPLGSLLDYGDDGDDMASIENIAPTPGRASPIPGGFISVAFPPSPSPGGGGGGGGTEPPASPRIAHRTVSPSSIKSAINPEDDSDILAELSKGGPTLLPRISGLGDLGIGIGVGAGVGSKRRRGGDDDDDELLERLAKAKRQTPGPQLQADADSSPGPKAAPPSQKGGREGGGGGGEEGQSQPRKLKLKFGAVGAAVASVQPPKSESASSPGTKDGDNG</sequence>
<dbReference type="InterPro" id="IPR011993">
    <property type="entry name" value="PH-like_dom_sf"/>
</dbReference>
<comment type="caution">
    <text evidence="6">The sequence shown here is derived from an EMBL/GenBank/DDBJ whole genome shotgun (WGS) entry which is preliminary data.</text>
</comment>
<dbReference type="GO" id="GO:0006974">
    <property type="term" value="P:DNA damage response"/>
    <property type="evidence" value="ECO:0007669"/>
    <property type="project" value="TreeGrafter"/>
</dbReference>
<dbReference type="Proteomes" id="UP000230002">
    <property type="component" value="Unassembled WGS sequence"/>
</dbReference>
<evidence type="ECO:0000259" key="4">
    <source>
        <dbReference type="Pfam" id="PF04802"/>
    </source>
</evidence>
<proteinExistence type="predicted"/>
<feature type="region of interest" description="Disordered" evidence="3">
    <location>
        <begin position="963"/>
        <end position="1154"/>
    </location>
</feature>
<feature type="compositionally biased region" description="Low complexity" evidence="3">
    <location>
        <begin position="487"/>
        <end position="500"/>
    </location>
</feature>
<feature type="compositionally biased region" description="Basic and acidic residues" evidence="3">
    <location>
        <begin position="34"/>
        <end position="44"/>
    </location>
</feature>
<feature type="compositionally biased region" description="Basic and acidic residues" evidence="3">
    <location>
        <begin position="459"/>
        <end position="470"/>
    </location>
</feature>
<feature type="region of interest" description="Disordered" evidence="3">
    <location>
        <begin position="1"/>
        <end position="109"/>
    </location>
</feature>
<dbReference type="InterPro" id="IPR055236">
    <property type="entry name" value="EVH1_PP4R3"/>
</dbReference>
<dbReference type="AlphaFoldDB" id="A0A2G8SUZ8"/>
<feature type="domain" description="Serine/threonine-protein phosphatase 4 regulatory subunit 3-like central" evidence="4">
    <location>
        <begin position="256"/>
        <end position="847"/>
    </location>
</feature>
<dbReference type="InterPro" id="IPR016024">
    <property type="entry name" value="ARM-type_fold"/>
</dbReference>
<keyword evidence="7" id="KW-1185">Reference proteome</keyword>
<dbReference type="GO" id="GO:0030289">
    <property type="term" value="C:protein phosphatase 4 complex"/>
    <property type="evidence" value="ECO:0007669"/>
    <property type="project" value="TreeGrafter"/>
</dbReference>
<feature type="region of interest" description="Disordered" evidence="3">
    <location>
        <begin position="442"/>
        <end position="503"/>
    </location>
</feature>
<feature type="compositionally biased region" description="Polar residues" evidence="3">
    <location>
        <begin position="1"/>
        <end position="15"/>
    </location>
</feature>
<accession>A0A2G8SUZ8</accession>
<dbReference type="STRING" id="1077348.A0A2G8SUZ8"/>
<keyword evidence="2" id="KW-0539">Nucleus</keyword>
<feature type="compositionally biased region" description="Gly residues" evidence="3">
    <location>
        <begin position="982"/>
        <end position="991"/>
    </location>
</feature>
<dbReference type="OrthoDB" id="27483at2759"/>
<dbReference type="PANTHER" id="PTHR23318:SF0">
    <property type="entry name" value="SERINE_THREONINE-PROTEIN PHOSPHATASE 4 REGULATORY SUBUNIT 3"/>
    <property type="match status" value="1"/>
</dbReference>
<gene>
    <name evidence="6" type="ORF">GSI_01237</name>
</gene>
<dbReference type="PANTHER" id="PTHR23318">
    <property type="entry name" value="ATP SYNTHASE GAMMA-RELATED"/>
    <property type="match status" value="1"/>
</dbReference>
<dbReference type="Pfam" id="PF04802">
    <property type="entry name" value="PP4R3"/>
    <property type="match status" value="1"/>
</dbReference>
<evidence type="ECO:0000313" key="7">
    <source>
        <dbReference type="Proteomes" id="UP000230002"/>
    </source>
</evidence>
<protein>
    <submittedName>
        <fullName evidence="6">Uncharacterized protein</fullName>
    </submittedName>
</protein>
<dbReference type="Pfam" id="PF22972">
    <property type="entry name" value="EVH1_PP4R3"/>
    <property type="match status" value="1"/>
</dbReference>
<dbReference type="SUPFAM" id="SSF50729">
    <property type="entry name" value="PH domain-like"/>
    <property type="match status" value="1"/>
</dbReference>
<feature type="compositionally biased region" description="Polar residues" evidence="3">
    <location>
        <begin position="1137"/>
        <end position="1147"/>
    </location>
</feature>
<evidence type="ECO:0000256" key="3">
    <source>
        <dbReference type="SAM" id="MobiDB-lite"/>
    </source>
</evidence>
<dbReference type="Gene3D" id="2.30.29.30">
    <property type="entry name" value="Pleckstrin-homology domain (PH domain)/Phosphotyrosine-binding domain (PTB)"/>
    <property type="match status" value="1"/>
</dbReference>
<feature type="region of interest" description="Disordered" evidence="3">
    <location>
        <begin position="886"/>
        <end position="932"/>
    </location>
</feature>
<dbReference type="GO" id="GO:0072542">
    <property type="term" value="F:protein phosphatase activator activity"/>
    <property type="evidence" value="ECO:0007669"/>
    <property type="project" value="TreeGrafter"/>
</dbReference>